<dbReference type="Gene3D" id="2.40.110.10">
    <property type="entry name" value="Butyryl-CoA Dehydrogenase, subunit A, domain 2"/>
    <property type="match status" value="1"/>
</dbReference>
<dbReference type="Gene3D" id="1.10.540.10">
    <property type="entry name" value="Acyl-CoA dehydrogenase/oxidase, N-terminal domain"/>
    <property type="match status" value="1"/>
</dbReference>
<keyword evidence="3" id="KW-0285">Flavoprotein</keyword>
<keyword evidence="4" id="KW-0274">FAD</keyword>
<comment type="cofactor">
    <cofactor evidence="1">
        <name>FAD</name>
        <dbReference type="ChEBI" id="CHEBI:57692"/>
    </cofactor>
</comment>
<dbReference type="Gene3D" id="1.20.140.10">
    <property type="entry name" value="Butyryl-CoA Dehydrogenase, subunit A, domain 3"/>
    <property type="match status" value="1"/>
</dbReference>
<evidence type="ECO:0000259" key="6">
    <source>
        <dbReference type="Pfam" id="PF00441"/>
    </source>
</evidence>
<dbReference type="InterPro" id="IPR013786">
    <property type="entry name" value="AcylCoA_DH/ox_N"/>
</dbReference>
<dbReference type="RefSeq" id="WP_379898627.1">
    <property type="nucleotide sequence ID" value="NZ_JBHRTR010000015.1"/>
</dbReference>
<dbReference type="InterPro" id="IPR009075">
    <property type="entry name" value="AcylCo_DH/oxidase_C"/>
</dbReference>
<evidence type="ECO:0000256" key="5">
    <source>
        <dbReference type="ARBA" id="ARBA00023002"/>
    </source>
</evidence>
<evidence type="ECO:0000256" key="3">
    <source>
        <dbReference type="ARBA" id="ARBA00022630"/>
    </source>
</evidence>
<feature type="domain" description="Acyl-CoA dehydrogenase/oxidase C-terminal" evidence="6">
    <location>
        <begin position="230"/>
        <end position="361"/>
    </location>
</feature>
<dbReference type="GO" id="GO:0016491">
    <property type="term" value="F:oxidoreductase activity"/>
    <property type="evidence" value="ECO:0007669"/>
    <property type="project" value="UniProtKB-KW"/>
</dbReference>
<dbReference type="InterPro" id="IPR036250">
    <property type="entry name" value="AcylCo_DH-like_C"/>
</dbReference>
<dbReference type="InterPro" id="IPR046373">
    <property type="entry name" value="Acyl-CoA_Oxase/DH_mid-dom_sf"/>
</dbReference>
<dbReference type="SUPFAM" id="SSF47203">
    <property type="entry name" value="Acyl-CoA dehydrogenase C-terminal domain-like"/>
    <property type="match status" value="1"/>
</dbReference>
<dbReference type="Pfam" id="PF02771">
    <property type="entry name" value="Acyl-CoA_dh_N"/>
    <property type="match status" value="1"/>
</dbReference>
<dbReference type="EMBL" id="JBHRTR010000015">
    <property type="protein sequence ID" value="MFC3226587.1"/>
    <property type="molecule type" value="Genomic_DNA"/>
</dbReference>
<evidence type="ECO:0000313" key="9">
    <source>
        <dbReference type="Proteomes" id="UP001595528"/>
    </source>
</evidence>
<dbReference type="SUPFAM" id="SSF56645">
    <property type="entry name" value="Acyl-CoA dehydrogenase NM domain-like"/>
    <property type="match status" value="1"/>
</dbReference>
<protein>
    <submittedName>
        <fullName evidence="8">Acyl-CoA dehydrogenase family protein</fullName>
        <ecNumber evidence="8">1.-.-.-</ecNumber>
    </submittedName>
</protein>
<accession>A0ABV7KWA5</accession>
<evidence type="ECO:0000256" key="2">
    <source>
        <dbReference type="ARBA" id="ARBA00009347"/>
    </source>
</evidence>
<evidence type="ECO:0000313" key="8">
    <source>
        <dbReference type="EMBL" id="MFC3226587.1"/>
    </source>
</evidence>
<reference evidence="9" key="1">
    <citation type="journal article" date="2019" name="Int. J. Syst. Evol. Microbiol.">
        <title>The Global Catalogue of Microorganisms (GCM) 10K type strain sequencing project: providing services to taxonomists for standard genome sequencing and annotation.</title>
        <authorList>
            <consortium name="The Broad Institute Genomics Platform"/>
            <consortium name="The Broad Institute Genome Sequencing Center for Infectious Disease"/>
            <person name="Wu L."/>
            <person name="Ma J."/>
        </authorList>
    </citation>
    <scope>NUCLEOTIDE SEQUENCE [LARGE SCALE GENOMIC DNA]</scope>
    <source>
        <strain evidence="9">KCTC 42964</strain>
    </source>
</reference>
<keyword evidence="9" id="KW-1185">Reference proteome</keyword>
<keyword evidence="5 8" id="KW-0560">Oxidoreductase</keyword>
<evidence type="ECO:0000256" key="4">
    <source>
        <dbReference type="ARBA" id="ARBA00022827"/>
    </source>
</evidence>
<dbReference type="PANTHER" id="PTHR43884:SF20">
    <property type="entry name" value="ACYL-COA DEHYDROGENASE FADE28"/>
    <property type="match status" value="1"/>
</dbReference>
<dbReference type="Proteomes" id="UP001595528">
    <property type="component" value="Unassembled WGS sequence"/>
</dbReference>
<comment type="caution">
    <text evidence="8">The sequence shown here is derived from an EMBL/GenBank/DDBJ whole genome shotgun (WGS) entry which is preliminary data.</text>
</comment>
<dbReference type="InterPro" id="IPR009100">
    <property type="entry name" value="AcylCoA_DH/oxidase_NM_dom_sf"/>
</dbReference>
<evidence type="ECO:0000256" key="1">
    <source>
        <dbReference type="ARBA" id="ARBA00001974"/>
    </source>
</evidence>
<proteinExistence type="inferred from homology"/>
<feature type="domain" description="Acyl-CoA dehydrogenase/oxidase N-terminal" evidence="7">
    <location>
        <begin position="6"/>
        <end position="118"/>
    </location>
</feature>
<dbReference type="EC" id="1.-.-.-" evidence="8"/>
<dbReference type="Pfam" id="PF00441">
    <property type="entry name" value="Acyl-CoA_dh_1"/>
    <property type="match status" value="1"/>
</dbReference>
<dbReference type="PANTHER" id="PTHR43884">
    <property type="entry name" value="ACYL-COA DEHYDROGENASE"/>
    <property type="match status" value="1"/>
</dbReference>
<name>A0ABV7KWA5_9PROT</name>
<evidence type="ECO:0000259" key="7">
    <source>
        <dbReference type="Pfam" id="PF02771"/>
    </source>
</evidence>
<comment type="similarity">
    <text evidence="2">Belongs to the acyl-CoA dehydrogenase family.</text>
</comment>
<organism evidence="8 9">
    <name type="scientific">Marinibaculum pumilum</name>
    <dbReference type="NCBI Taxonomy" id="1766165"/>
    <lineage>
        <taxon>Bacteria</taxon>
        <taxon>Pseudomonadati</taxon>
        <taxon>Pseudomonadota</taxon>
        <taxon>Alphaproteobacteria</taxon>
        <taxon>Rhodospirillales</taxon>
        <taxon>Rhodospirillaceae</taxon>
        <taxon>Marinibaculum</taxon>
    </lineage>
</organism>
<sequence length="374" mass="39818">MDFTLSDDHLALRDSAAVFLDREVDLSPLLKPGATVAAAGYDGLWRKIADLGWPSLIVPEAQGGLGMSCLDLAMIVGEMGRTLAPAPLFGTLAGTWALLKTGSAAQQEALLGKVVAGELKLALAAADRDNRIGAGVTATATADGHRLDGSAWYVVDLDAADRVVVAAQADGEIRWFLVDPEAAGATRTALAWRDITRQVGRLDLEAAAAELLPAGDGATWPWLRDRLYLLLAAESAAGTKAVLDDAVAYAQERIAFGRPLGTFQAIKHQLAEIAGQSECATAAVHYAAWTLDEEPARASLAAAMAQSYASEAYRDATYRHIQVFGAIGFTWEMKNHLFYKRARCNAALLGDPAQQREEVLRILEAGVHKDRAAA</sequence>
<dbReference type="InterPro" id="IPR037069">
    <property type="entry name" value="AcylCoA_DH/ox_N_sf"/>
</dbReference>
<gene>
    <name evidence="8" type="ORF">ACFOGJ_05055</name>
</gene>